<keyword evidence="3" id="KW-1185">Reference proteome</keyword>
<evidence type="ECO:0000313" key="3">
    <source>
        <dbReference type="Proteomes" id="UP001237642"/>
    </source>
</evidence>
<comment type="caution">
    <text evidence="2">The sequence shown here is derived from an EMBL/GenBank/DDBJ whole genome shotgun (WGS) entry which is preliminary data.</text>
</comment>
<organism evidence="2 3">
    <name type="scientific">Heracleum sosnowskyi</name>
    <dbReference type="NCBI Taxonomy" id="360622"/>
    <lineage>
        <taxon>Eukaryota</taxon>
        <taxon>Viridiplantae</taxon>
        <taxon>Streptophyta</taxon>
        <taxon>Embryophyta</taxon>
        <taxon>Tracheophyta</taxon>
        <taxon>Spermatophyta</taxon>
        <taxon>Magnoliopsida</taxon>
        <taxon>eudicotyledons</taxon>
        <taxon>Gunneridae</taxon>
        <taxon>Pentapetalae</taxon>
        <taxon>asterids</taxon>
        <taxon>campanulids</taxon>
        <taxon>Apiales</taxon>
        <taxon>Apiaceae</taxon>
        <taxon>Apioideae</taxon>
        <taxon>apioid superclade</taxon>
        <taxon>Tordylieae</taxon>
        <taxon>Tordyliinae</taxon>
        <taxon>Heracleum</taxon>
    </lineage>
</organism>
<dbReference type="PROSITE" id="PS00141">
    <property type="entry name" value="ASP_PROTEASE"/>
    <property type="match status" value="1"/>
</dbReference>
<reference evidence="2" key="1">
    <citation type="submission" date="2023-02" db="EMBL/GenBank/DDBJ databases">
        <title>Genome of toxic invasive species Heracleum sosnowskyi carries increased number of genes despite the absence of recent whole-genome duplications.</title>
        <authorList>
            <person name="Schelkunov M."/>
            <person name="Shtratnikova V."/>
            <person name="Makarenko M."/>
            <person name="Klepikova A."/>
            <person name="Omelchenko D."/>
            <person name="Novikova G."/>
            <person name="Obukhova E."/>
            <person name="Bogdanov V."/>
            <person name="Penin A."/>
            <person name="Logacheva M."/>
        </authorList>
    </citation>
    <scope>NUCLEOTIDE SEQUENCE</scope>
    <source>
        <strain evidence="2">Hsosn_3</strain>
        <tissue evidence="2">Leaf</tissue>
    </source>
</reference>
<evidence type="ECO:0000259" key="1">
    <source>
        <dbReference type="Pfam" id="PF03732"/>
    </source>
</evidence>
<feature type="domain" description="Retrotransposon gag" evidence="1">
    <location>
        <begin position="150"/>
        <end position="242"/>
    </location>
</feature>
<dbReference type="InterPro" id="IPR021109">
    <property type="entry name" value="Peptidase_aspartic_dom_sf"/>
</dbReference>
<dbReference type="GO" id="GO:0004190">
    <property type="term" value="F:aspartic-type endopeptidase activity"/>
    <property type="evidence" value="ECO:0007669"/>
    <property type="project" value="InterPro"/>
</dbReference>
<sequence length="434" mass="49874">MANSTRARTAEEQWRDVELRIQEVSNSCNKKIVESITSMETRLMDKMDQLILAVSGCDAKIEAYNASMEERIKAKIAGVVKSSNLEKIMSRDGEIWMDRSPILQNLSSGWIHQPRLEIPNFSGEDPRSWIRKCDKFFLLYQVSDSLKVELVEMYLDGKVDVWYQSYKLLNGMVSWNEFCESLIKRFGRSGGLDVQEEFNKLYQSRSLMEYVERFEELKSLVLCKNVNLGERYFMSSFISGLRSELKPMVRMMKPTSLMDAIEVAQFQEQTIEILVKKHEGKKSGQSTWGKTHTGVEKNIDAVRVDVKRGSANNLFKKISPEEFQYRKNNHLCYKCGDNYAQGHVCKNEQYTFMLIDDTVDKEIVQFLDEEEDEELNGAITELSLNALSESMVRKTITLDGYIKDRQIKILVDTGSSLTVINSVLAKELDVKGVP</sequence>
<dbReference type="Proteomes" id="UP001237642">
    <property type="component" value="Unassembled WGS sequence"/>
</dbReference>
<dbReference type="GO" id="GO:0006508">
    <property type="term" value="P:proteolysis"/>
    <property type="evidence" value="ECO:0007669"/>
    <property type="project" value="InterPro"/>
</dbReference>
<dbReference type="Pfam" id="PF03732">
    <property type="entry name" value="Retrotrans_gag"/>
    <property type="match status" value="1"/>
</dbReference>
<dbReference type="Gene3D" id="2.40.70.10">
    <property type="entry name" value="Acid Proteases"/>
    <property type="match status" value="1"/>
</dbReference>
<protein>
    <recommendedName>
        <fullName evidence="1">Retrotransposon gag domain-containing protein</fullName>
    </recommendedName>
</protein>
<dbReference type="InterPro" id="IPR001969">
    <property type="entry name" value="Aspartic_peptidase_AS"/>
</dbReference>
<evidence type="ECO:0000313" key="2">
    <source>
        <dbReference type="EMBL" id="KAK1372370.1"/>
    </source>
</evidence>
<reference evidence="2" key="2">
    <citation type="submission" date="2023-05" db="EMBL/GenBank/DDBJ databases">
        <authorList>
            <person name="Schelkunov M.I."/>
        </authorList>
    </citation>
    <scope>NUCLEOTIDE SEQUENCE</scope>
    <source>
        <strain evidence="2">Hsosn_3</strain>
        <tissue evidence="2">Leaf</tissue>
    </source>
</reference>
<gene>
    <name evidence="2" type="ORF">POM88_028563</name>
</gene>
<dbReference type="InterPro" id="IPR005162">
    <property type="entry name" value="Retrotrans_gag_dom"/>
</dbReference>
<accession>A0AAD8HUL2</accession>
<proteinExistence type="predicted"/>
<dbReference type="EMBL" id="JAUIZM010000007">
    <property type="protein sequence ID" value="KAK1372370.1"/>
    <property type="molecule type" value="Genomic_DNA"/>
</dbReference>
<name>A0AAD8HUL2_9APIA</name>
<dbReference type="AlphaFoldDB" id="A0AAD8HUL2"/>